<dbReference type="AlphaFoldDB" id="S7PY92"/>
<proteinExistence type="predicted"/>
<name>S7PY92_MYOBR</name>
<keyword evidence="3" id="KW-1185">Reference proteome</keyword>
<evidence type="ECO:0000256" key="1">
    <source>
        <dbReference type="SAM" id="MobiDB-lite"/>
    </source>
</evidence>
<protein>
    <submittedName>
        <fullName evidence="2">Uncharacterized protein</fullName>
    </submittedName>
</protein>
<dbReference type="EMBL" id="KE164198">
    <property type="protein sequence ID" value="EPQ15888.1"/>
    <property type="molecule type" value="Genomic_DNA"/>
</dbReference>
<dbReference type="Proteomes" id="UP000052978">
    <property type="component" value="Unassembled WGS sequence"/>
</dbReference>
<evidence type="ECO:0000313" key="2">
    <source>
        <dbReference type="EMBL" id="EPQ15888.1"/>
    </source>
</evidence>
<organism evidence="2 3">
    <name type="scientific">Myotis brandtii</name>
    <name type="common">Brandt's bat</name>
    <dbReference type="NCBI Taxonomy" id="109478"/>
    <lineage>
        <taxon>Eukaryota</taxon>
        <taxon>Metazoa</taxon>
        <taxon>Chordata</taxon>
        <taxon>Craniata</taxon>
        <taxon>Vertebrata</taxon>
        <taxon>Euteleostomi</taxon>
        <taxon>Mammalia</taxon>
        <taxon>Eutheria</taxon>
        <taxon>Laurasiatheria</taxon>
        <taxon>Chiroptera</taxon>
        <taxon>Yangochiroptera</taxon>
        <taxon>Vespertilionidae</taxon>
        <taxon>Myotis</taxon>
    </lineage>
</organism>
<reference evidence="2 3" key="1">
    <citation type="journal article" date="2013" name="Nat. Commun.">
        <title>Genome analysis reveals insights into physiology and longevity of the Brandt's bat Myotis brandtii.</title>
        <authorList>
            <person name="Seim I."/>
            <person name="Fang X."/>
            <person name="Xiong Z."/>
            <person name="Lobanov A.V."/>
            <person name="Huang Z."/>
            <person name="Ma S."/>
            <person name="Feng Y."/>
            <person name="Turanov A.A."/>
            <person name="Zhu Y."/>
            <person name="Lenz T.L."/>
            <person name="Gerashchenko M.V."/>
            <person name="Fan D."/>
            <person name="Hee Yim S."/>
            <person name="Yao X."/>
            <person name="Jordan D."/>
            <person name="Xiong Y."/>
            <person name="Ma Y."/>
            <person name="Lyapunov A.N."/>
            <person name="Chen G."/>
            <person name="Kulakova O.I."/>
            <person name="Sun Y."/>
            <person name="Lee S.G."/>
            <person name="Bronson R.T."/>
            <person name="Moskalev A.A."/>
            <person name="Sunyaev S.R."/>
            <person name="Zhang G."/>
            <person name="Krogh A."/>
            <person name="Wang J."/>
            <person name="Gladyshev V.N."/>
        </authorList>
    </citation>
    <scope>NUCLEOTIDE SEQUENCE [LARGE SCALE GENOMIC DNA]</scope>
</reference>
<sequence length="66" mass="7455">MLLLDLKTTASSKNEYGVLCFLGKFLEEQNDDTNDLQFQLGYRKGSENQAREEKGPFKEPAEALGK</sequence>
<evidence type="ECO:0000313" key="3">
    <source>
        <dbReference type="Proteomes" id="UP000052978"/>
    </source>
</evidence>
<accession>S7PY92</accession>
<gene>
    <name evidence="2" type="ORF">D623_10024175</name>
</gene>
<feature type="region of interest" description="Disordered" evidence="1">
    <location>
        <begin position="44"/>
        <end position="66"/>
    </location>
</feature>